<protein>
    <submittedName>
        <fullName evidence="1">Uncharacterized protein</fullName>
    </submittedName>
</protein>
<evidence type="ECO:0000313" key="2">
    <source>
        <dbReference type="Proteomes" id="UP000597762"/>
    </source>
</evidence>
<keyword evidence="2" id="KW-1185">Reference proteome</keyword>
<reference evidence="1" key="1">
    <citation type="submission" date="2021-01" db="EMBL/GenBank/DDBJ databases">
        <authorList>
            <person name="Li R."/>
            <person name="Bekaert M."/>
        </authorList>
    </citation>
    <scope>NUCLEOTIDE SEQUENCE</scope>
    <source>
        <strain evidence="1">Farmed</strain>
    </source>
</reference>
<sequence length="222" mass="25656">MNSRQQQEILEIRQYIGKTVDISKGKENFADIAKPILKVEIGLNKKFKILDFQSLLANNGKNNQTLSSLCEFLAEVETICVNFKKCIPQYSFIPVTHSVYLNMLEIKGGKELFQLIGYAEVDHRGLERFEENISDLMELLVDIIIARCELTEYLLDDHPHPHYILHTIKEFADSDHFKAITFLHQIPLKSIRQVVILQNNKNKTLIFLNKNVSRLLKCPSKT</sequence>
<accession>A0A812DQ02</accession>
<evidence type="ECO:0000313" key="1">
    <source>
        <dbReference type="EMBL" id="CAE1308386.1"/>
    </source>
</evidence>
<comment type="caution">
    <text evidence="1">The sequence shown here is derived from an EMBL/GenBank/DDBJ whole genome shotgun (WGS) entry which is preliminary data.</text>
</comment>
<dbReference type="EMBL" id="CAHIKZ030004184">
    <property type="protein sequence ID" value="CAE1308386.1"/>
    <property type="molecule type" value="Genomic_DNA"/>
</dbReference>
<dbReference type="Proteomes" id="UP000597762">
    <property type="component" value="Unassembled WGS sequence"/>
</dbReference>
<dbReference type="Gene3D" id="1.20.58.2190">
    <property type="match status" value="1"/>
</dbReference>
<organism evidence="1 2">
    <name type="scientific">Acanthosepion pharaonis</name>
    <name type="common">Pharaoh cuttlefish</name>
    <name type="synonym">Sepia pharaonis</name>
    <dbReference type="NCBI Taxonomy" id="158019"/>
    <lineage>
        <taxon>Eukaryota</taxon>
        <taxon>Metazoa</taxon>
        <taxon>Spiralia</taxon>
        <taxon>Lophotrochozoa</taxon>
        <taxon>Mollusca</taxon>
        <taxon>Cephalopoda</taxon>
        <taxon>Coleoidea</taxon>
        <taxon>Decapodiformes</taxon>
        <taxon>Sepiida</taxon>
        <taxon>Sepiina</taxon>
        <taxon>Sepiidae</taxon>
        <taxon>Acanthosepion</taxon>
    </lineage>
</organism>
<dbReference type="AlphaFoldDB" id="A0A812DQ02"/>
<name>A0A812DQ02_ACAPH</name>
<gene>
    <name evidence="1" type="ORF">SPHA_60261</name>
</gene>
<proteinExistence type="predicted"/>